<keyword evidence="2" id="KW-1185">Reference proteome</keyword>
<dbReference type="EMBL" id="CARXXK010000004">
    <property type="protein sequence ID" value="CAI6367506.1"/>
    <property type="molecule type" value="Genomic_DNA"/>
</dbReference>
<sequence length="233" mass="26894">MIFDKNLNWNKHFSFLKTNTSKSTNIIKLLANNKWGAQNKILHNVYKTLIRAKIEYGAIIYGSAKTTNLEKLETIQNNNLRLITGAFKSSPIKSLLCITGEISLEKRRKLLELQYAFKIASHPNNPTYNSIFDKRNNNAYYLETNTSKPIGRRIENFFNAHSINPKHIIKSEFPIKPPWRPNNFEIDLSFAESNKGNTAPQIFRNLFKEKTQNKDDVLVFTDAPKPKTALHLQ</sequence>
<evidence type="ECO:0008006" key="3">
    <source>
        <dbReference type="Google" id="ProtNLM"/>
    </source>
</evidence>
<gene>
    <name evidence="1" type="ORF">MEUPH1_LOCUS21975</name>
</gene>
<proteinExistence type="predicted"/>
<organism evidence="1 2">
    <name type="scientific">Macrosiphum euphorbiae</name>
    <name type="common">potato aphid</name>
    <dbReference type="NCBI Taxonomy" id="13131"/>
    <lineage>
        <taxon>Eukaryota</taxon>
        <taxon>Metazoa</taxon>
        <taxon>Ecdysozoa</taxon>
        <taxon>Arthropoda</taxon>
        <taxon>Hexapoda</taxon>
        <taxon>Insecta</taxon>
        <taxon>Pterygota</taxon>
        <taxon>Neoptera</taxon>
        <taxon>Paraneoptera</taxon>
        <taxon>Hemiptera</taxon>
        <taxon>Sternorrhyncha</taxon>
        <taxon>Aphidomorpha</taxon>
        <taxon>Aphidoidea</taxon>
        <taxon>Aphididae</taxon>
        <taxon>Macrosiphini</taxon>
        <taxon>Macrosiphum</taxon>
    </lineage>
</organism>
<comment type="caution">
    <text evidence="1">The sequence shown here is derived from an EMBL/GenBank/DDBJ whole genome shotgun (WGS) entry which is preliminary data.</text>
</comment>
<dbReference type="AlphaFoldDB" id="A0AAV0XJ54"/>
<name>A0AAV0XJ54_9HEMI</name>
<evidence type="ECO:0000313" key="2">
    <source>
        <dbReference type="Proteomes" id="UP001160148"/>
    </source>
</evidence>
<evidence type="ECO:0000313" key="1">
    <source>
        <dbReference type="EMBL" id="CAI6367506.1"/>
    </source>
</evidence>
<accession>A0AAV0XJ54</accession>
<reference evidence="1 2" key="1">
    <citation type="submission" date="2023-01" db="EMBL/GenBank/DDBJ databases">
        <authorList>
            <person name="Whitehead M."/>
        </authorList>
    </citation>
    <scope>NUCLEOTIDE SEQUENCE [LARGE SCALE GENOMIC DNA]</scope>
</reference>
<protein>
    <recommendedName>
        <fullName evidence="3">RNA-directed DNA polymerase from mobile element jockey-like</fullName>
    </recommendedName>
</protein>
<dbReference type="Proteomes" id="UP001160148">
    <property type="component" value="Unassembled WGS sequence"/>
</dbReference>